<proteinExistence type="predicted"/>
<dbReference type="Proteomes" id="UP000540787">
    <property type="component" value="Unassembled WGS sequence"/>
</dbReference>
<dbReference type="RefSeq" id="WP_183549336.1">
    <property type="nucleotide sequence ID" value="NZ_JACHBX010000001.1"/>
</dbReference>
<evidence type="ECO:0000313" key="2">
    <source>
        <dbReference type="Proteomes" id="UP000540787"/>
    </source>
</evidence>
<sequence>MAGEIIRLGDKTSHGGTVLEGSLTDICMGRPIAYIGHQTHCPKCKGTYPIVEGVITTTFYGKGVAVACGAVLLAGQFTDVVEWSSGAGANFNNSASVAAATQAAPSGNAAQAGNEDDDEIEIEHFYSLVGEDGKPVDAYRYDLRMAETLYTKAGTYTNGETVVIKGEEQTRLVTWLDRDGGLRHE</sequence>
<dbReference type="CDD" id="cd14744">
    <property type="entry name" value="PAAR_CT_2"/>
    <property type="match status" value="1"/>
</dbReference>
<reference evidence="1 2" key="1">
    <citation type="submission" date="2020-08" db="EMBL/GenBank/DDBJ databases">
        <title>The Agave Microbiome: Exploring the role of microbial communities in plant adaptations to desert environments.</title>
        <authorList>
            <person name="Partida-Martinez L.P."/>
        </authorList>
    </citation>
    <scope>NUCLEOTIDE SEQUENCE [LARGE SCALE GENOMIC DNA]</scope>
    <source>
        <strain evidence="1 2">AT3.2</strain>
    </source>
</reference>
<organism evidence="1 2">
    <name type="scientific">Massilia aurea</name>
    <dbReference type="NCBI Taxonomy" id="373040"/>
    <lineage>
        <taxon>Bacteria</taxon>
        <taxon>Pseudomonadati</taxon>
        <taxon>Pseudomonadota</taxon>
        <taxon>Betaproteobacteria</taxon>
        <taxon>Burkholderiales</taxon>
        <taxon>Oxalobacteraceae</taxon>
        <taxon>Telluria group</taxon>
        <taxon>Massilia</taxon>
    </lineage>
</organism>
<accession>A0A7W9U5C1</accession>
<comment type="caution">
    <text evidence="1">The sequence shown here is derived from an EMBL/GenBank/DDBJ whole genome shotgun (WGS) entry which is preliminary data.</text>
</comment>
<dbReference type="AlphaFoldDB" id="A0A7W9U5C1"/>
<name>A0A7W9U5C1_9BURK</name>
<dbReference type="InterPro" id="IPR008727">
    <property type="entry name" value="PAAR_motif"/>
</dbReference>
<evidence type="ECO:0000313" key="1">
    <source>
        <dbReference type="EMBL" id="MBB6131915.1"/>
    </source>
</evidence>
<protein>
    <submittedName>
        <fullName evidence="1">Putative Zn-binding protein involved in type VI secretion</fullName>
    </submittedName>
</protein>
<keyword evidence="2" id="KW-1185">Reference proteome</keyword>
<gene>
    <name evidence="1" type="ORF">HD842_000026</name>
</gene>
<dbReference type="EMBL" id="JACHBX010000001">
    <property type="protein sequence ID" value="MBB6131915.1"/>
    <property type="molecule type" value="Genomic_DNA"/>
</dbReference>
<dbReference type="Pfam" id="PF05488">
    <property type="entry name" value="PAAR_motif"/>
    <property type="match status" value="1"/>
</dbReference>